<dbReference type="AlphaFoldDB" id="A0A7H0GFW3"/>
<evidence type="ECO:0000256" key="4">
    <source>
        <dbReference type="SAM" id="MobiDB-lite"/>
    </source>
</evidence>
<evidence type="ECO:0000256" key="2">
    <source>
        <dbReference type="ARBA" id="ARBA00023125"/>
    </source>
</evidence>
<keyword evidence="7" id="KW-1185">Reference proteome</keyword>
<dbReference type="Gene3D" id="1.10.10.10">
    <property type="entry name" value="Winged helix-like DNA-binding domain superfamily/Winged helix DNA-binding domain"/>
    <property type="match status" value="1"/>
</dbReference>
<dbReference type="KEGG" id="daer:H9K75_12250"/>
<dbReference type="InterPro" id="IPR023187">
    <property type="entry name" value="Tscrpt_reg_MarR-type_CS"/>
</dbReference>
<proteinExistence type="predicted"/>
<dbReference type="Proteomes" id="UP000516028">
    <property type="component" value="Chromosome"/>
</dbReference>
<dbReference type="InterPro" id="IPR036388">
    <property type="entry name" value="WH-like_DNA-bd_sf"/>
</dbReference>
<keyword evidence="1" id="KW-0805">Transcription regulation</keyword>
<feature type="domain" description="HTH marR-type" evidence="5">
    <location>
        <begin position="19"/>
        <end position="155"/>
    </location>
</feature>
<sequence>MDNPQKNAEKLEKSHDDLANRIFFRLYQCANMLHKTGSRAVESLGLTTQQWAVLGALSRPESDGGVGVGELARYLMVSRQNLSGLVGRMERDGHVELVSDPADRRSRLVRMTREGARVWHDEAPELIRRFYDQALADFSVGDMAHMLHYLLKLLDNMQRLDKASGVGAESEADLDAGAENSKGK</sequence>
<dbReference type="GO" id="GO:0006950">
    <property type="term" value="P:response to stress"/>
    <property type="evidence" value="ECO:0007669"/>
    <property type="project" value="TreeGrafter"/>
</dbReference>
<dbReference type="PROSITE" id="PS01117">
    <property type="entry name" value="HTH_MARR_1"/>
    <property type="match status" value="1"/>
</dbReference>
<organism evidence="6 7">
    <name type="scientific">Diaphorobacter aerolatus</name>
    <dbReference type="NCBI Taxonomy" id="1288495"/>
    <lineage>
        <taxon>Bacteria</taxon>
        <taxon>Pseudomonadati</taxon>
        <taxon>Pseudomonadota</taxon>
        <taxon>Betaproteobacteria</taxon>
        <taxon>Burkholderiales</taxon>
        <taxon>Comamonadaceae</taxon>
        <taxon>Diaphorobacter</taxon>
    </lineage>
</organism>
<evidence type="ECO:0000259" key="5">
    <source>
        <dbReference type="PROSITE" id="PS50995"/>
    </source>
</evidence>
<protein>
    <submittedName>
        <fullName evidence="6">MarR family transcriptional regulator</fullName>
    </submittedName>
</protein>
<dbReference type="PROSITE" id="PS50995">
    <property type="entry name" value="HTH_MARR_2"/>
    <property type="match status" value="1"/>
</dbReference>
<keyword evidence="2" id="KW-0238">DNA-binding</keyword>
<dbReference type="SMART" id="SM00347">
    <property type="entry name" value="HTH_MARR"/>
    <property type="match status" value="1"/>
</dbReference>
<dbReference type="GO" id="GO:0003677">
    <property type="term" value="F:DNA binding"/>
    <property type="evidence" value="ECO:0007669"/>
    <property type="project" value="UniProtKB-KW"/>
</dbReference>
<dbReference type="InterPro" id="IPR000835">
    <property type="entry name" value="HTH_MarR-typ"/>
</dbReference>
<keyword evidence="3" id="KW-0804">Transcription</keyword>
<dbReference type="PANTHER" id="PTHR33164">
    <property type="entry name" value="TRANSCRIPTIONAL REGULATOR, MARR FAMILY"/>
    <property type="match status" value="1"/>
</dbReference>
<accession>A0A7H0GFW3</accession>
<evidence type="ECO:0000313" key="6">
    <source>
        <dbReference type="EMBL" id="QNP47179.1"/>
    </source>
</evidence>
<dbReference type="Pfam" id="PF12802">
    <property type="entry name" value="MarR_2"/>
    <property type="match status" value="1"/>
</dbReference>
<dbReference type="InterPro" id="IPR039422">
    <property type="entry name" value="MarR/SlyA-like"/>
</dbReference>
<evidence type="ECO:0000313" key="7">
    <source>
        <dbReference type="Proteomes" id="UP000516028"/>
    </source>
</evidence>
<dbReference type="InterPro" id="IPR036390">
    <property type="entry name" value="WH_DNA-bd_sf"/>
</dbReference>
<evidence type="ECO:0000256" key="1">
    <source>
        <dbReference type="ARBA" id="ARBA00023015"/>
    </source>
</evidence>
<dbReference type="SUPFAM" id="SSF46785">
    <property type="entry name" value="Winged helix' DNA-binding domain"/>
    <property type="match status" value="1"/>
</dbReference>
<feature type="region of interest" description="Disordered" evidence="4">
    <location>
        <begin position="165"/>
        <end position="184"/>
    </location>
</feature>
<dbReference type="EMBL" id="CP060783">
    <property type="protein sequence ID" value="QNP47179.1"/>
    <property type="molecule type" value="Genomic_DNA"/>
</dbReference>
<gene>
    <name evidence="6" type="ORF">H9K75_12250</name>
</gene>
<dbReference type="PANTHER" id="PTHR33164:SF43">
    <property type="entry name" value="HTH-TYPE TRANSCRIPTIONAL REPRESSOR YETL"/>
    <property type="match status" value="1"/>
</dbReference>
<reference evidence="6 7" key="1">
    <citation type="submission" date="2020-08" db="EMBL/GenBank/DDBJ databases">
        <title>Genome sequence of Diaphorobacter aerolatus KACC 16536T.</title>
        <authorList>
            <person name="Hyun D.-W."/>
            <person name="Bae J.-W."/>
        </authorList>
    </citation>
    <scope>NUCLEOTIDE SEQUENCE [LARGE SCALE GENOMIC DNA]</scope>
    <source>
        <strain evidence="6 7">KACC 16536</strain>
    </source>
</reference>
<name>A0A7H0GFW3_9BURK</name>
<evidence type="ECO:0000256" key="3">
    <source>
        <dbReference type="ARBA" id="ARBA00023163"/>
    </source>
</evidence>
<dbReference type="RefSeq" id="WP_187722890.1">
    <property type="nucleotide sequence ID" value="NZ_CP060783.1"/>
</dbReference>
<dbReference type="GO" id="GO:0003700">
    <property type="term" value="F:DNA-binding transcription factor activity"/>
    <property type="evidence" value="ECO:0007669"/>
    <property type="project" value="InterPro"/>
</dbReference>